<sequence length="121" mass="12915">MRYIISMTLKAFSILLLVLILSPIASGQSGGRNPKRSCDQTGKLKFPICTTVTGKNADGTLKHGRAEPPGGGGNPNGFGCGNLEIRFAMCCDKKVTKDMTGKRPDTNNKKQCVTAKGQVEK</sequence>
<dbReference type="EMBL" id="CM045865">
    <property type="protein sequence ID" value="KAI7963074.1"/>
    <property type="molecule type" value="Genomic_DNA"/>
</dbReference>
<evidence type="ECO:0000313" key="2">
    <source>
        <dbReference type="Proteomes" id="UP001060170"/>
    </source>
</evidence>
<organism evidence="1 2">
    <name type="scientific">Puccinia striiformis f. sp. tritici</name>
    <dbReference type="NCBI Taxonomy" id="168172"/>
    <lineage>
        <taxon>Eukaryota</taxon>
        <taxon>Fungi</taxon>
        <taxon>Dikarya</taxon>
        <taxon>Basidiomycota</taxon>
        <taxon>Pucciniomycotina</taxon>
        <taxon>Pucciniomycetes</taxon>
        <taxon>Pucciniales</taxon>
        <taxon>Pucciniaceae</taxon>
        <taxon>Puccinia</taxon>
    </lineage>
</organism>
<reference evidence="2" key="1">
    <citation type="journal article" date="2018" name="BMC Genomics">
        <title>Genomic insights into host adaptation between the wheat stripe rust pathogen (Puccinia striiformis f. sp. tritici) and the barley stripe rust pathogen (Puccinia striiformis f. sp. hordei).</title>
        <authorList>
            <person name="Xia C."/>
            <person name="Wang M."/>
            <person name="Yin C."/>
            <person name="Cornejo O.E."/>
            <person name="Hulbert S.H."/>
            <person name="Chen X."/>
        </authorList>
    </citation>
    <scope>NUCLEOTIDE SEQUENCE [LARGE SCALE GENOMIC DNA]</scope>
    <source>
        <strain evidence="2">93-210</strain>
    </source>
</reference>
<name>A0ACC0EZ96_9BASI</name>
<reference evidence="1 2" key="3">
    <citation type="journal article" date="2022" name="Microbiol. Spectr.">
        <title>Folding features and dynamics of 3D genome architecture in plant fungal pathogens.</title>
        <authorList>
            <person name="Xia C."/>
        </authorList>
    </citation>
    <scope>NUCLEOTIDE SEQUENCE [LARGE SCALE GENOMIC DNA]</scope>
    <source>
        <strain evidence="1 2">93-210</strain>
    </source>
</reference>
<protein>
    <submittedName>
        <fullName evidence="1">Uncharacterized protein</fullName>
    </submittedName>
</protein>
<accession>A0ACC0EZ96</accession>
<comment type="caution">
    <text evidence="1">The sequence shown here is derived from an EMBL/GenBank/DDBJ whole genome shotgun (WGS) entry which is preliminary data.</text>
</comment>
<proteinExistence type="predicted"/>
<evidence type="ECO:0000313" key="1">
    <source>
        <dbReference type="EMBL" id="KAI7963074.1"/>
    </source>
</evidence>
<gene>
    <name evidence="1" type="ORF">MJO28_001168</name>
</gene>
<dbReference type="Proteomes" id="UP001060170">
    <property type="component" value="Chromosome 1"/>
</dbReference>
<keyword evidence="2" id="KW-1185">Reference proteome</keyword>
<reference evidence="2" key="2">
    <citation type="journal article" date="2018" name="Mol. Plant Microbe Interact.">
        <title>Genome sequence resources for the wheat stripe rust pathogen (Puccinia striiformis f. sp. tritici) and the barley stripe rust pathogen (Puccinia striiformis f. sp. hordei).</title>
        <authorList>
            <person name="Xia C."/>
            <person name="Wang M."/>
            <person name="Yin C."/>
            <person name="Cornejo O.E."/>
            <person name="Hulbert S.H."/>
            <person name="Chen X."/>
        </authorList>
    </citation>
    <scope>NUCLEOTIDE SEQUENCE [LARGE SCALE GENOMIC DNA]</scope>
    <source>
        <strain evidence="2">93-210</strain>
    </source>
</reference>